<evidence type="ECO:0000256" key="4">
    <source>
        <dbReference type="RuleBase" id="RU368068"/>
    </source>
</evidence>
<dbReference type="PROSITE" id="PS00462">
    <property type="entry name" value="G_GLU_TRANSPEPTIDASE"/>
    <property type="match status" value="1"/>
</dbReference>
<comment type="catalytic activity">
    <reaction evidence="4">
        <text>an S-substituted glutathione + H2O = an S-substituted L-cysteinylglycine + L-glutamate</text>
        <dbReference type="Rhea" id="RHEA:59468"/>
        <dbReference type="ChEBI" id="CHEBI:15377"/>
        <dbReference type="ChEBI" id="CHEBI:29985"/>
        <dbReference type="ChEBI" id="CHEBI:90779"/>
        <dbReference type="ChEBI" id="CHEBI:143103"/>
        <dbReference type="EC" id="3.4.19.13"/>
    </reaction>
</comment>
<dbReference type="Gene3D" id="3.60.20.40">
    <property type="match status" value="1"/>
</dbReference>
<dbReference type="SUPFAM" id="SSF56235">
    <property type="entry name" value="N-terminal nucleophile aminohydrolases (Ntn hydrolases)"/>
    <property type="match status" value="1"/>
</dbReference>
<feature type="transmembrane region" description="Helical" evidence="4">
    <location>
        <begin position="51"/>
        <end position="73"/>
    </location>
</feature>
<feature type="binding site" evidence="3">
    <location>
        <begin position="477"/>
        <end position="478"/>
    </location>
    <ligand>
        <name>L-glutamate</name>
        <dbReference type="ChEBI" id="CHEBI:29985"/>
    </ligand>
</feature>
<evidence type="ECO:0000256" key="1">
    <source>
        <dbReference type="ARBA" id="ARBA00009381"/>
    </source>
</evidence>
<feature type="non-terminal residue" evidence="6">
    <location>
        <position position="1"/>
    </location>
</feature>
<keyword evidence="7" id="KW-1185">Reference proteome</keyword>
<evidence type="ECO:0000313" key="6">
    <source>
        <dbReference type="EMBL" id="PWA18489.1"/>
    </source>
</evidence>
<feature type="binding site" evidence="3">
    <location>
        <position position="152"/>
    </location>
    <ligand>
        <name>L-glutamate</name>
        <dbReference type="ChEBI" id="CHEBI:29985"/>
    </ligand>
</feature>
<dbReference type="PANTHER" id="PTHR11686">
    <property type="entry name" value="GAMMA GLUTAMYL TRANSPEPTIDASE"/>
    <property type="match status" value="1"/>
</dbReference>
<gene>
    <name evidence="6" type="ORF">CCH79_00009807</name>
</gene>
<dbReference type="EMBL" id="NHOQ01002301">
    <property type="protein sequence ID" value="PWA18489.1"/>
    <property type="molecule type" value="Genomic_DNA"/>
</dbReference>
<comment type="caution">
    <text evidence="6">The sequence shown here is derived from an EMBL/GenBank/DDBJ whole genome shotgun (WGS) entry which is preliminary data.</text>
</comment>
<dbReference type="PANTHER" id="PTHR11686:SF19">
    <property type="entry name" value="GLUTATHIONE HYDROLASE 5 PROENZYME"/>
    <property type="match status" value="1"/>
</dbReference>
<feature type="active site" description="Nucleophile" evidence="2">
    <location>
        <position position="419"/>
    </location>
</feature>
<dbReference type="Gene3D" id="1.10.246.130">
    <property type="match status" value="1"/>
</dbReference>
<dbReference type="STRING" id="33528.ENSGAFP00000008312"/>
<comment type="similarity">
    <text evidence="1">Belongs to the gamma-glutamyltransferase family.</text>
</comment>
<dbReference type="EC" id="3.4.19.13" evidence="4"/>
<dbReference type="GO" id="GO:0005886">
    <property type="term" value="C:plasma membrane"/>
    <property type="evidence" value="ECO:0007669"/>
    <property type="project" value="TreeGrafter"/>
</dbReference>
<dbReference type="InterPro" id="IPR043137">
    <property type="entry name" value="GGT_ssub_C"/>
</dbReference>
<comment type="function">
    <text evidence="4">Cleaves the gamma-glutamyl peptide bond of glutathione and glutathione conjugates.</text>
</comment>
<feature type="compositionally biased region" description="Low complexity" evidence="5">
    <location>
        <begin position="1"/>
        <end position="13"/>
    </location>
</feature>
<feature type="non-terminal residue" evidence="6">
    <location>
        <position position="620"/>
    </location>
</feature>
<organism evidence="6 7">
    <name type="scientific">Gambusia affinis</name>
    <name type="common">Western mosquitofish</name>
    <name type="synonym">Heterandria affinis</name>
    <dbReference type="NCBI Taxonomy" id="33528"/>
    <lineage>
        <taxon>Eukaryota</taxon>
        <taxon>Metazoa</taxon>
        <taxon>Chordata</taxon>
        <taxon>Craniata</taxon>
        <taxon>Vertebrata</taxon>
        <taxon>Euteleostomi</taxon>
        <taxon>Actinopterygii</taxon>
        <taxon>Neopterygii</taxon>
        <taxon>Teleostei</taxon>
        <taxon>Neoteleostei</taxon>
        <taxon>Acanthomorphata</taxon>
        <taxon>Ovalentaria</taxon>
        <taxon>Atherinomorphae</taxon>
        <taxon>Cyprinodontiformes</taxon>
        <taxon>Poeciliidae</taxon>
        <taxon>Poeciliinae</taxon>
        <taxon>Gambusia</taxon>
    </lineage>
</organism>
<dbReference type="InterPro" id="IPR000101">
    <property type="entry name" value="GGT_peptidase"/>
</dbReference>
<name>A0A315V8X2_GAMAF</name>
<dbReference type="PRINTS" id="PR01210">
    <property type="entry name" value="GGTRANSPTASE"/>
</dbReference>
<dbReference type="GO" id="GO:1901750">
    <property type="term" value="P:leukotriene D4 biosynthetic process"/>
    <property type="evidence" value="ECO:0007669"/>
    <property type="project" value="TreeGrafter"/>
</dbReference>
<dbReference type="Pfam" id="PF01019">
    <property type="entry name" value="G_glu_transpept"/>
    <property type="match status" value="1"/>
</dbReference>
<dbReference type="GO" id="GO:0006751">
    <property type="term" value="P:glutathione catabolic process"/>
    <property type="evidence" value="ECO:0007669"/>
    <property type="project" value="UniProtKB-UniRule"/>
</dbReference>
<keyword evidence="4" id="KW-0472">Membrane</keyword>
<evidence type="ECO:0000256" key="3">
    <source>
        <dbReference type="PIRSR" id="PIRSR600101-2"/>
    </source>
</evidence>
<sequence length="620" mass="67816">FPCAAHGRWRGAPRGPPPLVRPGAQPFTPADRSIHQPGAHREQRGMARSKARVYTCCLLLVIMMIAIIVIITVTTRRTCADDTFSKAAVAADTRKCSEIGREMLQQGGSAVDGAIAALLCTGIMNPQSAGIGGGSIFTVMDRSGQVKIINSRETAPSQVDPDLLKSCPLNLAGSKWIGVPGEIRGYELAHKFYGKLPWATLFQPTIKLAREGFPIPPVQGLFIPFINNSLTPRKLYSDETGTLLKTGDVIKFEKLADTLELIANKGADVFYTGRVAKDLVRDVQQEGGNLTLDDLASYKATVTDAWVVPVGEYQMYIPPPPSGGPLLSLVLNIMKEYQMRSAPLSVEEKIRFYHRYVEAFKFANGLKRHIQDPRFKSEKMAKEIIAESFAKHIGTLISSDRTHNNPYYNLTAYLDSLGTTHVSVLAEDGSAVAVTSTINHMFGSKVYSPSTGIFLNNELSDFCGRVDNIFPGERPPSSMAPAVLKSKWETLVIGASGGSMITTGLASALIHHLWFGKSLKEAIDTPVVYVDSENKVKFEPQFDEGVIKALRAMGHKNETARKFYNVVNAVEKKDGCICAVSDDRKLGKAADLLVYSVVTHRVHSRLQLDKTSDMAQFEAP</sequence>
<dbReference type="GO" id="GO:0103068">
    <property type="term" value="F:leukotriene C4 gamma-glutamyl transferase activity"/>
    <property type="evidence" value="ECO:0007669"/>
    <property type="project" value="UniProtKB-EC"/>
</dbReference>
<keyword evidence="4" id="KW-0812">Transmembrane</keyword>
<dbReference type="FunFam" id="1.10.246.130:FF:000001">
    <property type="entry name" value="Gamma-glutamyltransferase 5 isoform 1"/>
    <property type="match status" value="1"/>
</dbReference>
<dbReference type="GO" id="GO:0006954">
    <property type="term" value="P:inflammatory response"/>
    <property type="evidence" value="ECO:0007669"/>
    <property type="project" value="TreeGrafter"/>
</dbReference>
<evidence type="ECO:0000256" key="2">
    <source>
        <dbReference type="PIRSR" id="PIRSR600101-1"/>
    </source>
</evidence>
<keyword evidence="4" id="KW-0378">Hydrolase</keyword>
<dbReference type="InterPro" id="IPR043138">
    <property type="entry name" value="GGT_lsub"/>
</dbReference>
<dbReference type="EC" id="2.3.2.2" evidence="4"/>
<dbReference type="UniPathway" id="UPA00204"/>
<evidence type="ECO:0000313" key="7">
    <source>
        <dbReference type="Proteomes" id="UP000250572"/>
    </source>
</evidence>
<dbReference type="InterPro" id="IPR029055">
    <property type="entry name" value="Ntn_hydrolases_N"/>
</dbReference>
<feature type="binding site" evidence="3">
    <location>
        <position position="461"/>
    </location>
    <ligand>
        <name>L-glutamate</name>
        <dbReference type="ChEBI" id="CHEBI:29985"/>
    </ligand>
</feature>
<keyword evidence="4" id="KW-1133">Transmembrane helix</keyword>
<comment type="catalytic activity">
    <reaction evidence="4">
        <text>glutathione + H2O = L-cysteinylglycine + L-glutamate</text>
        <dbReference type="Rhea" id="RHEA:28807"/>
        <dbReference type="ChEBI" id="CHEBI:15377"/>
        <dbReference type="ChEBI" id="CHEBI:29985"/>
        <dbReference type="ChEBI" id="CHEBI:57925"/>
        <dbReference type="ChEBI" id="CHEBI:61694"/>
        <dbReference type="EC" id="3.4.19.13"/>
    </reaction>
</comment>
<dbReference type="Proteomes" id="UP000250572">
    <property type="component" value="Unassembled WGS sequence"/>
</dbReference>
<comment type="subcellular location">
    <subcellularLocation>
        <location evidence="4">Membrane</location>
        <topology evidence="4">Single-pass type II membrane protein</topology>
    </subcellularLocation>
</comment>
<feature type="binding site" evidence="3">
    <location>
        <position position="498"/>
    </location>
    <ligand>
        <name>L-glutamate</name>
        <dbReference type="ChEBI" id="CHEBI:29985"/>
    </ligand>
</feature>
<proteinExistence type="inferred from homology"/>
<feature type="region of interest" description="Disordered" evidence="5">
    <location>
        <begin position="1"/>
        <end position="45"/>
    </location>
</feature>
<reference evidence="6 7" key="1">
    <citation type="journal article" date="2018" name="G3 (Bethesda)">
        <title>A High-Quality Reference Genome for the Invasive Mosquitofish Gambusia affinis Using a Chicago Library.</title>
        <authorList>
            <person name="Hoffberg S.L."/>
            <person name="Troendle N.J."/>
            <person name="Glenn T.C."/>
            <person name="Mahmud O."/>
            <person name="Louha S."/>
            <person name="Chalopin D."/>
            <person name="Bennetzen J.L."/>
            <person name="Mauricio R."/>
        </authorList>
    </citation>
    <scope>NUCLEOTIDE SEQUENCE [LARGE SCALE GENOMIC DNA]</scope>
    <source>
        <strain evidence="6">NE01/NJP1002.9</strain>
        <tissue evidence="6">Muscle</tissue>
    </source>
</reference>
<keyword evidence="4" id="KW-0012">Acyltransferase</keyword>
<dbReference type="GO" id="GO:0036374">
    <property type="term" value="F:glutathione hydrolase activity"/>
    <property type="evidence" value="ECO:0007669"/>
    <property type="project" value="UniProtKB-UniRule"/>
</dbReference>
<dbReference type="InterPro" id="IPR055262">
    <property type="entry name" value="GGT_CS"/>
</dbReference>
<feature type="binding site" evidence="3">
    <location>
        <begin position="437"/>
        <end position="439"/>
    </location>
    <ligand>
        <name>L-glutamate</name>
        <dbReference type="ChEBI" id="CHEBI:29985"/>
    </ligand>
</feature>
<comment type="pathway">
    <text evidence="4">Sulfur metabolism; glutathione metabolism.</text>
</comment>
<comment type="catalytic activity">
    <reaction evidence="4">
        <text>an N-terminal (5-L-glutamyl)-[peptide] + an alpha-amino acid = 5-L-glutamyl amino acid + an N-terminal L-alpha-aminoacyl-[peptide]</text>
        <dbReference type="Rhea" id="RHEA:23904"/>
        <dbReference type="Rhea" id="RHEA-COMP:9780"/>
        <dbReference type="Rhea" id="RHEA-COMP:9795"/>
        <dbReference type="ChEBI" id="CHEBI:77644"/>
        <dbReference type="ChEBI" id="CHEBI:78597"/>
        <dbReference type="ChEBI" id="CHEBI:78599"/>
        <dbReference type="ChEBI" id="CHEBI:78608"/>
        <dbReference type="EC" id="2.3.2.2"/>
    </reaction>
</comment>
<protein>
    <recommendedName>
        <fullName evidence="4">Glutathione hydrolase</fullName>
        <ecNumber evidence="4">2.3.2.2</ecNumber>
        <ecNumber evidence="4">3.4.19.13</ecNumber>
    </recommendedName>
    <alternativeName>
        <fullName evidence="4">Gamma-glutamyltransferase</fullName>
    </alternativeName>
    <alternativeName>
        <fullName evidence="4">Gamma-glutamyltranspeptidase</fullName>
    </alternativeName>
</protein>
<keyword evidence="4" id="KW-0808">Transferase</keyword>
<accession>A0A315V8X2</accession>
<dbReference type="AlphaFoldDB" id="A0A315V8X2"/>
<dbReference type="FunFam" id="3.60.20.40:FF:000011">
    <property type="entry name" value="Gamma-glutamyltransferase 5a"/>
    <property type="match status" value="1"/>
</dbReference>
<evidence type="ECO:0000256" key="5">
    <source>
        <dbReference type="SAM" id="MobiDB-lite"/>
    </source>
</evidence>
<dbReference type="GO" id="GO:0002951">
    <property type="term" value="F:leukotriene-C(4) hydrolase"/>
    <property type="evidence" value="ECO:0007669"/>
    <property type="project" value="TreeGrafter"/>
</dbReference>